<reference evidence="1" key="1">
    <citation type="journal article" date="2016" name="ISME J.">
        <title>Functional metagenomic screen reveals new and diverse microbial rhodopsins.</title>
        <authorList>
            <person name="Pushkarev A."/>
            <person name="Beja O."/>
        </authorList>
    </citation>
    <scope>NUCLEOTIDE SEQUENCE</scope>
</reference>
<dbReference type="PRINTS" id="PR00081">
    <property type="entry name" value="GDHRDH"/>
</dbReference>
<dbReference type="Gene3D" id="3.40.50.720">
    <property type="entry name" value="NAD(P)-binding Rossmann-like Domain"/>
    <property type="match status" value="1"/>
</dbReference>
<evidence type="ECO:0000313" key="1">
    <source>
        <dbReference type="EMBL" id="ALS56267.1"/>
    </source>
</evidence>
<dbReference type="SUPFAM" id="SSF51735">
    <property type="entry name" value="NAD(P)-binding Rossmann-fold domains"/>
    <property type="match status" value="1"/>
</dbReference>
<dbReference type="InterPro" id="IPR002347">
    <property type="entry name" value="SDR_fam"/>
</dbReference>
<dbReference type="GO" id="GO:0005737">
    <property type="term" value="C:cytoplasm"/>
    <property type="evidence" value="ECO:0007669"/>
    <property type="project" value="TreeGrafter"/>
</dbReference>
<dbReference type="EMBL" id="KT201092">
    <property type="protein sequence ID" value="ALS56267.1"/>
    <property type="molecule type" value="Genomic_DNA"/>
</dbReference>
<dbReference type="InterPro" id="IPR036291">
    <property type="entry name" value="NAD(P)-bd_dom_sf"/>
</dbReference>
<dbReference type="AlphaFoldDB" id="A0A0U2XN35"/>
<protein>
    <submittedName>
        <fullName evidence="1">Putative short chain dehydrogenase</fullName>
    </submittedName>
</protein>
<accession>A0A0U2XN35</accession>
<dbReference type="Pfam" id="PF00106">
    <property type="entry name" value="adh_short"/>
    <property type="match status" value="1"/>
</dbReference>
<dbReference type="PANTHER" id="PTHR43544">
    <property type="entry name" value="SHORT-CHAIN DEHYDROGENASE/REDUCTASE"/>
    <property type="match status" value="1"/>
</dbReference>
<proteinExistence type="predicted"/>
<organism evidence="1">
    <name type="scientific">uncultured bacterium EIL4H10</name>
    <dbReference type="NCBI Taxonomy" id="1768203"/>
    <lineage>
        <taxon>Bacteria</taxon>
        <taxon>environmental samples</taxon>
    </lineage>
</organism>
<name>A0A0U2XN35_9BACT</name>
<dbReference type="PANTHER" id="PTHR43544:SF12">
    <property type="entry name" value="NAD(P)-BINDING ROSSMANN-FOLD SUPERFAMILY PROTEIN"/>
    <property type="match status" value="1"/>
</dbReference>
<dbReference type="GO" id="GO:0016491">
    <property type="term" value="F:oxidoreductase activity"/>
    <property type="evidence" value="ECO:0007669"/>
    <property type="project" value="TreeGrafter"/>
</dbReference>
<dbReference type="InterPro" id="IPR051468">
    <property type="entry name" value="Fungal_SecMetab_SDRs"/>
</dbReference>
<sequence length="244" mass="26592">MHIVIQGAGRGIGHAMAKQAMAAGATKLILTARHPASTAGFRNLPPSDHVNWVKMDFLEPSGITAAAADIVNKMPRIDRLVMVAGVLQDDVTQPEKRLSDINPNSLHHSYQINAIGPMLLVKSLWPALRQPHPVVIASLSARVGSIADNRLGGWYGYRASKAALNQLSHTAAIELARYNPQSCMVTLHPGTVNTDLSRPFQKKDANTPLFSPDYSATQLWQVMDHLRPAQTGGFFDYNGRSIPF</sequence>
<dbReference type="CDD" id="cd05325">
    <property type="entry name" value="carb_red_sniffer_like_SDR_c"/>
    <property type="match status" value="1"/>
</dbReference>